<dbReference type="GO" id="GO:0055085">
    <property type="term" value="P:transmembrane transport"/>
    <property type="evidence" value="ECO:0007669"/>
    <property type="project" value="InterPro"/>
</dbReference>
<dbReference type="Proteomes" id="UP000294739">
    <property type="component" value="Unassembled WGS sequence"/>
</dbReference>
<keyword evidence="2" id="KW-0813">Transport</keyword>
<organism evidence="5 6">
    <name type="scientific">Jiangella asiatica</name>
    <dbReference type="NCBI Taxonomy" id="2530372"/>
    <lineage>
        <taxon>Bacteria</taxon>
        <taxon>Bacillati</taxon>
        <taxon>Actinomycetota</taxon>
        <taxon>Actinomycetes</taxon>
        <taxon>Jiangellales</taxon>
        <taxon>Jiangellaceae</taxon>
        <taxon>Jiangella</taxon>
    </lineage>
</organism>
<dbReference type="AlphaFoldDB" id="A0A4R5DEJ7"/>
<comment type="caution">
    <text evidence="5">The sequence shown here is derived from an EMBL/GenBank/DDBJ whole genome shotgun (WGS) entry which is preliminary data.</text>
</comment>
<reference evidence="5 6" key="1">
    <citation type="submission" date="2019-03" db="EMBL/GenBank/DDBJ databases">
        <title>Draft genome sequences of novel Actinobacteria.</title>
        <authorList>
            <person name="Sahin N."/>
            <person name="Ay H."/>
            <person name="Saygin H."/>
        </authorList>
    </citation>
    <scope>NUCLEOTIDE SEQUENCE [LARGE SCALE GENOMIC DNA]</scope>
    <source>
        <strain evidence="5 6">5K138</strain>
    </source>
</reference>
<sequence length="420" mass="45774">MRLRYSGAVAALAASALVLAACGGDGDDEAAEAPGTVAFYTDKAAWEPQFLEVSDVSESSLGLGLDFTGYSDADQYSAFIRQAFRTDEKPELFTWHTGSELEDLVAEGLVAPTTDIWQAAIDNGDVPEAMREYFTVGEDQYCVPMNAAYWVMYYNKAIFDEHGLAEPTSWAELMTAADTLLAAGVTPFYETNILFSFVWFQTLLAGTDPELYNALSSGEASYTDPGVVEVMNQWRGMLEAGYFGDPGDQTTPQDQLKNGTVAMINFGTFLSGQLNSVDMVSGTDYDFFIIPNVNAELPQTSLIFETGPMCTAEEAENRDTALQYADWWMSEEAQTAWANARGDVSFNPKALVNDEQLAALNEEASAESYLLLERYFEATPVPVLAAALDGFSAFVTNPGDPMPILETIQAEADAYWSSQG</sequence>
<name>A0A4R5DEJ7_9ACTN</name>
<dbReference type="InParanoid" id="A0A4R5DEJ7"/>
<proteinExistence type="inferred from homology"/>
<dbReference type="Pfam" id="PF13416">
    <property type="entry name" value="SBP_bac_8"/>
    <property type="match status" value="1"/>
</dbReference>
<dbReference type="Gene3D" id="3.40.190.10">
    <property type="entry name" value="Periplasmic binding protein-like II"/>
    <property type="match status" value="2"/>
</dbReference>
<protein>
    <submittedName>
        <fullName evidence="5">Extracellular solute-binding protein</fullName>
    </submittedName>
</protein>
<dbReference type="InterPro" id="IPR006061">
    <property type="entry name" value="SBP_1_CS"/>
</dbReference>
<feature type="chain" id="PRO_5038539318" evidence="4">
    <location>
        <begin position="21"/>
        <end position="420"/>
    </location>
</feature>
<dbReference type="PANTHER" id="PTHR43649">
    <property type="entry name" value="ARABINOSE-BINDING PROTEIN-RELATED"/>
    <property type="match status" value="1"/>
</dbReference>
<keyword evidence="6" id="KW-1185">Reference proteome</keyword>
<evidence type="ECO:0000313" key="5">
    <source>
        <dbReference type="EMBL" id="TDE08753.1"/>
    </source>
</evidence>
<evidence type="ECO:0000256" key="4">
    <source>
        <dbReference type="SAM" id="SignalP"/>
    </source>
</evidence>
<dbReference type="OrthoDB" id="8478044at2"/>
<accession>A0A4R5DEJ7</accession>
<dbReference type="InterPro" id="IPR050490">
    <property type="entry name" value="Bact_solute-bd_prot1"/>
</dbReference>
<dbReference type="PANTHER" id="PTHR43649:SF14">
    <property type="entry name" value="BLR3389 PROTEIN"/>
    <property type="match status" value="1"/>
</dbReference>
<evidence type="ECO:0000313" key="6">
    <source>
        <dbReference type="Proteomes" id="UP000294739"/>
    </source>
</evidence>
<comment type="similarity">
    <text evidence="1">Belongs to the bacterial solute-binding protein 1 family.</text>
</comment>
<dbReference type="InterPro" id="IPR006059">
    <property type="entry name" value="SBP"/>
</dbReference>
<dbReference type="PROSITE" id="PS01037">
    <property type="entry name" value="SBP_BACTERIAL_1"/>
    <property type="match status" value="1"/>
</dbReference>
<evidence type="ECO:0000256" key="2">
    <source>
        <dbReference type="ARBA" id="ARBA00022448"/>
    </source>
</evidence>
<dbReference type="SUPFAM" id="SSF53850">
    <property type="entry name" value="Periplasmic binding protein-like II"/>
    <property type="match status" value="1"/>
</dbReference>
<gene>
    <name evidence="5" type="ORF">E1269_16420</name>
</gene>
<keyword evidence="3 4" id="KW-0732">Signal</keyword>
<feature type="signal peptide" evidence="4">
    <location>
        <begin position="1"/>
        <end position="20"/>
    </location>
</feature>
<evidence type="ECO:0000256" key="1">
    <source>
        <dbReference type="ARBA" id="ARBA00008520"/>
    </source>
</evidence>
<dbReference type="EMBL" id="SMKZ01000022">
    <property type="protein sequence ID" value="TDE08753.1"/>
    <property type="molecule type" value="Genomic_DNA"/>
</dbReference>
<dbReference type="PROSITE" id="PS51257">
    <property type="entry name" value="PROKAR_LIPOPROTEIN"/>
    <property type="match status" value="1"/>
</dbReference>
<dbReference type="RefSeq" id="WP_131896398.1">
    <property type="nucleotide sequence ID" value="NZ_SMKZ01000022.1"/>
</dbReference>
<evidence type="ECO:0000256" key="3">
    <source>
        <dbReference type="ARBA" id="ARBA00022729"/>
    </source>
</evidence>